<proteinExistence type="predicted"/>
<dbReference type="AlphaFoldDB" id="A0A9Q3JNN3"/>
<reference evidence="2" key="1">
    <citation type="submission" date="2021-03" db="EMBL/GenBank/DDBJ databases">
        <title>Draft genome sequence of rust myrtle Austropuccinia psidii MF-1, a brazilian biotype.</title>
        <authorList>
            <person name="Quecine M.C."/>
            <person name="Pachon D.M.R."/>
            <person name="Bonatelli M.L."/>
            <person name="Correr F.H."/>
            <person name="Franceschini L.M."/>
            <person name="Leite T.F."/>
            <person name="Margarido G.R.A."/>
            <person name="Almeida C.A."/>
            <person name="Ferrarezi J.A."/>
            <person name="Labate C.A."/>
        </authorList>
    </citation>
    <scope>NUCLEOTIDE SEQUENCE</scope>
    <source>
        <strain evidence="2">MF-1</strain>
    </source>
</reference>
<dbReference type="Proteomes" id="UP000765509">
    <property type="component" value="Unassembled WGS sequence"/>
</dbReference>
<protein>
    <recommendedName>
        <fullName evidence="1">Tf2-1-like SH3-like domain-containing protein</fullName>
    </recommendedName>
</protein>
<feature type="domain" description="Tf2-1-like SH3-like" evidence="1">
    <location>
        <begin position="36"/>
        <end position="98"/>
    </location>
</feature>
<organism evidence="2 3">
    <name type="scientific">Austropuccinia psidii MF-1</name>
    <dbReference type="NCBI Taxonomy" id="1389203"/>
    <lineage>
        <taxon>Eukaryota</taxon>
        <taxon>Fungi</taxon>
        <taxon>Dikarya</taxon>
        <taxon>Basidiomycota</taxon>
        <taxon>Pucciniomycotina</taxon>
        <taxon>Pucciniomycetes</taxon>
        <taxon>Pucciniales</taxon>
        <taxon>Sphaerophragmiaceae</taxon>
        <taxon>Austropuccinia</taxon>
    </lineage>
</organism>
<name>A0A9Q3JNN3_9BASI</name>
<dbReference type="Pfam" id="PF24626">
    <property type="entry name" value="SH3_Tf2-1"/>
    <property type="match status" value="1"/>
</dbReference>
<dbReference type="EMBL" id="AVOT02077248">
    <property type="protein sequence ID" value="MBW0565334.1"/>
    <property type="molecule type" value="Genomic_DNA"/>
</dbReference>
<evidence type="ECO:0000313" key="3">
    <source>
        <dbReference type="Proteomes" id="UP000765509"/>
    </source>
</evidence>
<dbReference type="OrthoDB" id="10602619at2759"/>
<evidence type="ECO:0000259" key="1">
    <source>
        <dbReference type="Pfam" id="PF24626"/>
    </source>
</evidence>
<gene>
    <name evidence="2" type="ORF">O181_105049</name>
</gene>
<evidence type="ECO:0000313" key="2">
    <source>
        <dbReference type="EMBL" id="MBW0565334.1"/>
    </source>
</evidence>
<comment type="caution">
    <text evidence="2">The sequence shown here is derived from an EMBL/GenBank/DDBJ whole genome shotgun (WGS) entry which is preliminary data.</text>
</comment>
<keyword evidence="3" id="KW-1185">Reference proteome</keyword>
<dbReference type="InterPro" id="IPR056924">
    <property type="entry name" value="SH3_Tf2-1"/>
</dbReference>
<sequence length="114" mass="13415">MWKISCEKAEKCVVEAKLYNKQRYDKSHQEPEIKEGEKVLISTLNLNNLKSSSKMRDSFVIPFTIIRIIGKNSVEVRLTEEFSRKNPVFPVCLVRKYHKTSDEAFINWKQIVTH</sequence>
<accession>A0A9Q3JNN3</accession>